<feature type="non-terminal residue" evidence="1">
    <location>
        <position position="1"/>
    </location>
</feature>
<sequence>DRAPPIELTPEMDEYCGRLRQQIMRRKTDKLS</sequence>
<keyword evidence="2" id="KW-1185">Reference proteome</keyword>
<dbReference type="AlphaFoldDB" id="A0A8J2P4G6"/>
<dbReference type="Proteomes" id="UP000708208">
    <property type="component" value="Unassembled WGS sequence"/>
</dbReference>
<comment type="caution">
    <text evidence="1">The sequence shown here is derived from an EMBL/GenBank/DDBJ whole genome shotgun (WGS) entry which is preliminary data.</text>
</comment>
<reference evidence="1" key="1">
    <citation type="submission" date="2021-06" db="EMBL/GenBank/DDBJ databases">
        <authorList>
            <person name="Hodson N. C."/>
            <person name="Mongue J. A."/>
            <person name="Jaron S. K."/>
        </authorList>
    </citation>
    <scope>NUCLEOTIDE SEQUENCE</scope>
</reference>
<accession>A0A8J2P4G6</accession>
<proteinExistence type="predicted"/>
<organism evidence="1 2">
    <name type="scientific">Allacma fusca</name>
    <dbReference type="NCBI Taxonomy" id="39272"/>
    <lineage>
        <taxon>Eukaryota</taxon>
        <taxon>Metazoa</taxon>
        <taxon>Ecdysozoa</taxon>
        <taxon>Arthropoda</taxon>
        <taxon>Hexapoda</taxon>
        <taxon>Collembola</taxon>
        <taxon>Symphypleona</taxon>
        <taxon>Sminthuridae</taxon>
        <taxon>Allacma</taxon>
    </lineage>
</organism>
<evidence type="ECO:0000313" key="2">
    <source>
        <dbReference type="Proteomes" id="UP000708208"/>
    </source>
</evidence>
<dbReference type="EMBL" id="CAJVCH010341275">
    <property type="protein sequence ID" value="CAG7815291.1"/>
    <property type="molecule type" value="Genomic_DNA"/>
</dbReference>
<name>A0A8J2P4G6_9HEXA</name>
<gene>
    <name evidence="1" type="ORF">AFUS01_LOCUS25984</name>
</gene>
<protein>
    <submittedName>
        <fullName evidence="1">Uncharacterized protein</fullName>
    </submittedName>
</protein>
<evidence type="ECO:0000313" key="1">
    <source>
        <dbReference type="EMBL" id="CAG7815291.1"/>
    </source>
</evidence>